<gene>
    <name evidence="1" type="ORF">HPSA50_0617</name>
</gene>
<evidence type="ECO:0000313" key="1">
    <source>
        <dbReference type="EMBL" id="EQD88316.1"/>
    </source>
</evidence>
<protein>
    <submittedName>
        <fullName evidence="1">Uncharacterized protein</fullName>
    </submittedName>
</protein>
<organism evidence="1 2">
    <name type="scientific">Helicobacter pylori SouthAfrica50</name>
    <dbReference type="NCBI Taxonomy" id="1352357"/>
    <lineage>
        <taxon>Bacteria</taxon>
        <taxon>Pseudomonadati</taxon>
        <taxon>Campylobacterota</taxon>
        <taxon>Epsilonproteobacteria</taxon>
        <taxon>Campylobacterales</taxon>
        <taxon>Helicobacteraceae</taxon>
        <taxon>Helicobacter</taxon>
    </lineage>
</organism>
<dbReference type="Proteomes" id="UP000015816">
    <property type="component" value="Unassembled WGS sequence"/>
</dbReference>
<sequence>MGQDNKRNWVMDKTMIKILMSVALLSSLQAAELDEKIKKT</sequence>
<proteinExistence type="predicted"/>
<dbReference type="PATRIC" id="fig|1352357.3.peg.604"/>
<dbReference type="AlphaFoldDB" id="T2S6K6"/>
<name>T2S6K6_HELPX</name>
<reference evidence="1 2" key="1">
    <citation type="journal article" date="2013" name="Genome Announc.">
        <title>Genome Sequences of Three hpAfrica2 Strains of Helicobacter pylori.</title>
        <authorList>
            <person name="Duncan S.S."/>
            <person name="Bertoli M.T."/>
            <person name="Kersulyte D."/>
            <person name="Valk P.L."/>
            <person name="Tamma S."/>
            <person name="Segal I."/>
            <person name="McClain M.S."/>
            <person name="Cover T.L."/>
            <person name="Berg D.E."/>
        </authorList>
    </citation>
    <scope>NUCLEOTIDE SEQUENCE [LARGE SCALE GENOMIC DNA]</scope>
    <source>
        <strain evidence="1 2">SouthAfrica50</strain>
    </source>
</reference>
<accession>T2S6K6</accession>
<evidence type="ECO:0000313" key="2">
    <source>
        <dbReference type="Proteomes" id="UP000015816"/>
    </source>
</evidence>
<dbReference type="EMBL" id="AVNI01000002">
    <property type="protein sequence ID" value="EQD88316.1"/>
    <property type="molecule type" value="Genomic_DNA"/>
</dbReference>
<comment type="caution">
    <text evidence="1">The sequence shown here is derived from an EMBL/GenBank/DDBJ whole genome shotgun (WGS) entry which is preliminary data.</text>
</comment>